<name>A0A1G7NJE6_9GAMM</name>
<evidence type="ECO:0000256" key="1">
    <source>
        <dbReference type="SAM" id="MobiDB-lite"/>
    </source>
</evidence>
<dbReference type="Proteomes" id="UP000198641">
    <property type="component" value="Unassembled WGS sequence"/>
</dbReference>
<gene>
    <name evidence="2" type="ORF">SAMN05216571_101444</name>
</gene>
<dbReference type="OrthoDB" id="14198at2"/>
<evidence type="ECO:0000313" key="2">
    <source>
        <dbReference type="EMBL" id="SDF73419.1"/>
    </source>
</evidence>
<dbReference type="STRING" id="284577.SAMN05216571_101444"/>
<dbReference type="AlphaFoldDB" id="A0A1G7NJE6"/>
<dbReference type="RefSeq" id="WP_092522617.1">
    <property type="nucleotide sequence ID" value="NZ_FNCI01000001.1"/>
</dbReference>
<evidence type="ECO:0000313" key="3">
    <source>
        <dbReference type="Proteomes" id="UP000198641"/>
    </source>
</evidence>
<organism evidence="2 3">
    <name type="scientific">Onishia taeanensis</name>
    <dbReference type="NCBI Taxonomy" id="284577"/>
    <lineage>
        <taxon>Bacteria</taxon>
        <taxon>Pseudomonadati</taxon>
        <taxon>Pseudomonadota</taxon>
        <taxon>Gammaproteobacteria</taxon>
        <taxon>Oceanospirillales</taxon>
        <taxon>Halomonadaceae</taxon>
        <taxon>Onishia</taxon>
    </lineage>
</organism>
<reference evidence="2 3" key="1">
    <citation type="submission" date="2016-10" db="EMBL/GenBank/DDBJ databases">
        <authorList>
            <person name="de Groot N.N."/>
        </authorList>
    </citation>
    <scope>NUCLEOTIDE SEQUENCE [LARGE SCALE GENOMIC DNA]</scope>
    <source>
        <strain evidence="2 3">BH539</strain>
    </source>
</reference>
<protein>
    <submittedName>
        <fullName evidence="2">Uncharacterized protein</fullName>
    </submittedName>
</protein>
<keyword evidence="3" id="KW-1185">Reference proteome</keyword>
<feature type="region of interest" description="Disordered" evidence="1">
    <location>
        <begin position="90"/>
        <end position="116"/>
    </location>
</feature>
<accession>A0A1G7NJE6</accession>
<proteinExistence type="predicted"/>
<sequence length="130" mass="13976">MTDTSSTQTLLRHYLVQVARQGQTVTYRQACEALGLSPPGMIQALARLLEDSMRDDAAAGRPFLAALVVSQSRERRGLPASGFFDEAQRLGRLTGEANGDGKSEPSDTAGSEAARRFHEQELAAALAHYG</sequence>
<dbReference type="EMBL" id="FNCI01000001">
    <property type="protein sequence ID" value="SDF73419.1"/>
    <property type="molecule type" value="Genomic_DNA"/>
</dbReference>